<keyword evidence="1" id="KW-0378">Hydrolase</keyword>
<keyword evidence="1" id="KW-0121">Carboxypeptidase</keyword>
<sequence length="47" mass="5262">MEAKLKSMQKLAPQNNGFTRLLGAIAVIRGLNDFFRDFPGRWLLGIG</sequence>
<evidence type="ECO:0000313" key="1">
    <source>
        <dbReference type="EMBL" id="MBX44333.1"/>
    </source>
</evidence>
<protein>
    <submittedName>
        <fullName evidence="1">Serine carboxypeptidase-like 20 isoform X1</fullName>
    </submittedName>
</protein>
<proteinExistence type="predicted"/>
<dbReference type="AlphaFoldDB" id="A0A2P2NPB8"/>
<name>A0A2P2NPB8_RHIMU</name>
<organism evidence="1">
    <name type="scientific">Rhizophora mucronata</name>
    <name type="common">Asiatic mangrove</name>
    <dbReference type="NCBI Taxonomy" id="61149"/>
    <lineage>
        <taxon>Eukaryota</taxon>
        <taxon>Viridiplantae</taxon>
        <taxon>Streptophyta</taxon>
        <taxon>Embryophyta</taxon>
        <taxon>Tracheophyta</taxon>
        <taxon>Spermatophyta</taxon>
        <taxon>Magnoliopsida</taxon>
        <taxon>eudicotyledons</taxon>
        <taxon>Gunneridae</taxon>
        <taxon>Pentapetalae</taxon>
        <taxon>rosids</taxon>
        <taxon>fabids</taxon>
        <taxon>Malpighiales</taxon>
        <taxon>Rhizophoraceae</taxon>
        <taxon>Rhizophora</taxon>
    </lineage>
</organism>
<keyword evidence="1" id="KW-0645">Protease</keyword>
<dbReference type="GO" id="GO:0004180">
    <property type="term" value="F:carboxypeptidase activity"/>
    <property type="evidence" value="ECO:0007669"/>
    <property type="project" value="UniProtKB-KW"/>
</dbReference>
<reference evidence="1" key="1">
    <citation type="submission" date="2018-02" db="EMBL/GenBank/DDBJ databases">
        <title>Rhizophora mucronata_Transcriptome.</title>
        <authorList>
            <person name="Meera S.P."/>
            <person name="Sreeshan A."/>
            <person name="Augustine A."/>
        </authorList>
    </citation>
    <scope>NUCLEOTIDE SEQUENCE</scope>
    <source>
        <tissue evidence="1">Leaf</tissue>
    </source>
</reference>
<dbReference type="EMBL" id="GGEC01063849">
    <property type="protein sequence ID" value="MBX44333.1"/>
    <property type="molecule type" value="Transcribed_RNA"/>
</dbReference>
<accession>A0A2P2NPB8</accession>